<comment type="caution">
    <text evidence="7">The sequence shown here is derived from an EMBL/GenBank/DDBJ whole genome shotgun (WGS) entry which is preliminary data.</text>
</comment>
<accession>A0ABV7HV85</accession>
<organism evidence="7 8">
    <name type="scientific">Gilvimarinus japonicus</name>
    <dbReference type="NCBI Taxonomy" id="1796469"/>
    <lineage>
        <taxon>Bacteria</taxon>
        <taxon>Pseudomonadati</taxon>
        <taxon>Pseudomonadota</taxon>
        <taxon>Gammaproteobacteria</taxon>
        <taxon>Cellvibrionales</taxon>
        <taxon>Cellvibrionaceae</taxon>
        <taxon>Gilvimarinus</taxon>
    </lineage>
</organism>
<evidence type="ECO:0000256" key="4">
    <source>
        <dbReference type="ARBA" id="ARBA00022989"/>
    </source>
</evidence>
<keyword evidence="8" id="KW-1185">Reference proteome</keyword>
<sequence>MPLTLNTALKLGRVSNLPTVWMNAIASIALTSAALGTGFPILACGLVLLALSCFYAGGMSLNDYCDRHWDAERQPYRPIPAGSIKAGSVLTLSLALFSAGFILLWFTPNARGILAAGGLLALIVAYDAWHKRHWSTVALMASTRLGVYLVAAFAIAGSATQAVVLLGLIQCGYTLLVTVVARAENKRPQGYGFPVIPWMIAGMGLVDGIALALLLSPVWLLAGIATVVLTRWGQRYVRGD</sequence>
<evidence type="ECO:0000256" key="2">
    <source>
        <dbReference type="ARBA" id="ARBA00022475"/>
    </source>
</evidence>
<dbReference type="InterPro" id="IPR000537">
    <property type="entry name" value="UbiA_prenyltransferase"/>
</dbReference>
<dbReference type="Pfam" id="PF01040">
    <property type="entry name" value="UbiA"/>
    <property type="match status" value="1"/>
</dbReference>
<dbReference type="Proteomes" id="UP001595548">
    <property type="component" value="Unassembled WGS sequence"/>
</dbReference>
<reference evidence="8" key="1">
    <citation type="journal article" date="2019" name="Int. J. Syst. Evol. Microbiol.">
        <title>The Global Catalogue of Microorganisms (GCM) 10K type strain sequencing project: providing services to taxonomists for standard genome sequencing and annotation.</title>
        <authorList>
            <consortium name="The Broad Institute Genomics Platform"/>
            <consortium name="The Broad Institute Genome Sequencing Center for Infectious Disease"/>
            <person name="Wu L."/>
            <person name="Ma J."/>
        </authorList>
    </citation>
    <scope>NUCLEOTIDE SEQUENCE [LARGE SCALE GENOMIC DNA]</scope>
    <source>
        <strain evidence="8">KCTC 52141</strain>
    </source>
</reference>
<dbReference type="Gene3D" id="1.10.357.140">
    <property type="entry name" value="UbiA prenyltransferase"/>
    <property type="match status" value="1"/>
</dbReference>
<protein>
    <submittedName>
        <fullName evidence="7">UbiA family prenyltransferase</fullName>
    </submittedName>
</protein>
<dbReference type="InterPro" id="IPR044878">
    <property type="entry name" value="UbiA_sf"/>
</dbReference>
<feature type="transmembrane region" description="Helical" evidence="6">
    <location>
        <begin position="86"/>
        <end position="106"/>
    </location>
</feature>
<feature type="transmembrane region" description="Helical" evidence="6">
    <location>
        <begin position="195"/>
        <end position="222"/>
    </location>
</feature>
<evidence type="ECO:0000256" key="5">
    <source>
        <dbReference type="ARBA" id="ARBA00023136"/>
    </source>
</evidence>
<keyword evidence="5 6" id="KW-0472">Membrane</keyword>
<evidence type="ECO:0000313" key="8">
    <source>
        <dbReference type="Proteomes" id="UP001595548"/>
    </source>
</evidence>
<evidence type="ECO:0000313" key="7">
    <source>
        <dbReference type="EMBL" id="MFC3156688.1"/>
    </source>
</evidence>
<dbReference type="InterPro" id="IPR050475">
    <property type="entry name" value="Prenyltransferase_related"/>
</dbReference>
<evidence type="ECO:0000256" key="1">
    <source>
        <dbReference type="ARBA" id="ARBA00004141"/>
    </source>
</evidence>
<gene>
    <name evidence="7" type="ORF">ACFOEB_15865</name>
</gene>
<proteinExistence type="predicted"/>
<dbReference type="RefSeq" id="WP_339615843.1">
    <property type="nucleotide sequence ID" value="NZ_AP031500.1"/>
</dbReference>
<dbReference type="PANTHER" id="PTHR42723">
    <property type="entry name" value="CHLOROPHYLL SYNTHASE"/>
    <property type="match status" value="1"/>
</dbReference>
<comment type="subcellular location">
    <subcellularLocation>
        <location evidence="1">Membrane</location>
        <topology evidence="1">Multi-pass membrane protein</topology>
    </subcellularLocation>
</comment>
<evidence type="ECO:0000256" key="3">
    <source>
        <dbReference type="ARBA" id="ARBA00022692"/>
    </source>
</evidence>
<dbReference type="EMBL" id="JBHRTL010000031">
    <property type="protein sequence ID" value="MFC3156688.1"/>
    <property type="molecule type" value="Genomic_DNA"/>
</dbReference>
<feature type="transmembrane region" description="Helical" evidence="6">
    <location>
        <begin position="112"/>
        <end position="129"/>
    </location>
</feature>
<evidence type="ECO:0000256" key="6">
    <source>
        <dbReference type="SAM" id="Phobius"/>
    </source>
</evidence>
<feature type="transmembrane region" description="Helical" evidence="6">
    <location>
        <begin position="20"/>
        <end position="51"/>
    </location>
</feature>
<keyword evidence="2" id="KW-1003">Cell membrane</keyword>
<name>A0ABV7HV85_9GAMM</name>
<dbReference type="PANTHER" id="PTHR42723:SF1">
    <property type="entry name" value="CHLOROPHYLL SYNTHASE, CHLOROPLASTIC"/>
    <property type="match status" value="1"/>
</dbReference>
<keyword evidence="4 6" id="KW-1133">Transmembrane helix</keyword>
<keyword evidence="3 6" id="KW-0812">Transmembrane</keyword>